<protein>
    <submittedName>
        <fullName evidence="1">Uncharacterized protein</fullName>
    </submittedName>
</protein>
<evidence type="ECO:0000313" key="2">
    <source>
        <dbReference type="Proteomes" id="UP001060085"/>
    </source>
</evidence>
<organism evidence="1 2">
    <name type="scientific">Catharanthus roseus</name>
    <name type="common">Madagascar periwinkle</name>
    <name type="synonym">Vinca rosea</name>
    <dbReference type="NCBI Taxonomy" id="4058"/>
    <lineage>
        <taxon>Eukaryota</taxon>
        <taxon>Viridiplantae</taxon>
        <taxon>Streptophyta</taxon>
        <taxon>Embryophyta</taxon>
        <taxon>Tracheophyta</taxon>
        <taxon>Spermatophyta</taxon>
        <taxon>Magnoliopsida</taxon>
        <taxon>eudicotyledons</taxon>
        <taxon>Gunneridae</taxon>
        <taxon>Pentapetalae</taxon>
        <taxon>asterids</taxon>
        <taxon>lamiids</taxon>
        <taxon>Gentianales</taxon>
        <taxon>Apocynaceae</taxon>
        <taxon>Rauvolfioideae</taxon>
        <taxon>Vinceae</taxon>
        <taxon>Catharanthinae</taxon>
        <taxon>Catharanthus</taxon>
    </lineage>
</organism>
<dbReference type="EMBL" id="CM044707">
    <property type="protein sequence ID" value="KAI5654684.1"/>
    <property type="molecule type" value="Genomic_DNA"/>
</dbReference>
<dbReference type="Proteomes" id="UP001060085">
    <property type="component" value="Linkage Group LG07"/>
</dbReference>
<comment type="caution">
    <text evidence="1">The sequence shown here is derived from an EMBL/GenBank/DDBJ whole genome shotgun (WGS) entry which is preliminary data.</text>
</comment>
<proteinExistence type="predicted"/>
<gene>
    <name evidence="1" type="ORF">M9H77_31871</name>
</gene>
<reference evidence="2" key="1">
    <citation type="journal article" date="2023" name="Nat. Plants">
        <title>Single-cell RNA sequencing provides a high-resolution roadmap for understanding the multicellular compartmentation of specialized metabolism.</title>
        <authorList>
            <person name="Sun S."/>
            <person name="Shen X."/>
            <person name="Li Y."/>
            <person name="Li Y."/>
            <person name="Wang S."/>
            <person name="Li R."/>
            <person name="Zhang H."/>
            <person name="Shen G."/>
            <person name="Guo B."/>
            <person name="Wei J."/>
            <person name="Xu J."/>
            <person name="St-Pierre B."/>
            <person name="Chen S."/>
            <person name="Sun C."/>
        </authorList>
    </citation>
    <scope>NUCLEOTIDE SEQUENCE [LARGE SCALE GENOMIC DNA]</scope>
</reference>
<keyword evidence="2" id="KW-1185">Reference proteome</keyword>
<evidence type="ECO:0000313" key="1">
    <source>
        <dbReference type="EMBL" id="KAI5654684.1"/>
    </source>
</evidence>
<name>A0ACC0A1N5_CATRO</name>
<sequence>MQEPRQEWDQKIAYRSHVLSEWAARHFADLGYRLEYIHLLISSRPVWVDATVSQVDMAARMMQRRTAISLPSYLDSFMLYLIILVLVFMFVLFFMSIIYYVLLM</sequence>
<accession>A0ACC0A1N5</accession>